<sequence>GLRRQLTTEAVYGSCYTLTLENNCCLDLFNTWSRDSAAISAVFKESRPSNTGALDPLSAGILPSIETVLELDYSRGTDYCLR</sequence>
<keyword evidence="2" id="KW-1185">Reference proteome</keyword>
<organism evidence="1 2">
    <name type="scientific">Brachionus plicatilis</name>
    <name type="common">Marine rotifer</name>
    <name type="synonym">Brachionus muelleri</name>
    <dbReference type="NCBI Taxonomy" id="10195"/>
    <lineage>
        <taxon>Eukaryota</taxon>
        <taxon>Metazoa</taxon>
        <taxon>Spiralia</taxon>
        <taxon>Gnathifera</taxon>
        <taxon>Rotifera</taxon>
        <taxon>Eurotatoria</taxon>
        <taxon>Monogononta</taxon>
        <taxon>Pseudotrocha</taxon>
        <taxon>Ploima</taxon>
        <taxon>Brachionidae</taxon>
        <taxon>Brachionus</taxon>
    </lineage>
</organism>
<name>A0A3M7RB71_BRAPC</name>
<gene>
    <name evidence="1" type="ORF">BpHYR1_029561</name>
</gene>
<protein>
    <submittedName>
        <fullName evidence="1">Uncharacterized protein</fullName>
    </submittedName>
</protein>
<comment type="caution">
    <text evidence="1">The sequence shown here is derived from an EMBL/GenBank/DDBJ whole genome shotgun (WGS) entry which is preliminary data.</text>
</comment>
<evidence type="ECO:0000313" key="2">
    <source>
        <dbReference type="Proteomes" id="UP000276133"/>
    </source>
</evidence>
<dbReference type="EMBL" id="REGN01003785">
    <property type="protein sequence ID" value="RNA20767.1"/>
    <property type="molecule type" value="Genomic_DNA"/>
</dbReference>
<feature type="non-terminal residue" evidence="1">
    <location>
        <position position="1"/>
    </location>
</feature>
<proteinExistence type="predicted"/>
<dbReference type="Proteomes" id="UP000276133">
    <property type="component" value="Unassembled WGS sequence"/>
</dbReference>
<accession>A0A3M7RB71</accession>
<dbReference type="AlphaFoldDB" id="A0A3M7RB71"/>
<reference evidence="1 2" key="1">
    <citation type="journal article" date="2018" name="Sci. Rep.">
        <title>Genomic signatures of local adaptation to the degree of environmental predictability in rotifers.</title>
        <authorList>
            <person name="Franch-Gras L."/>
            <person name="Hahn C."/>
            <person name="Garcia-Roger E.M."/>
            <person name="Carmona M.J."/>
            <person name="Serra M."/>
            <person name="Gomez A."/>
        </authorList>
    </citation>
    <scope>NUCLEOTIDE SEQUENCE [LARGE SCALE GENOMIC DNA]</scope>
    <source>
        <strain evidence="1">HYR1</strain>
    </source>
</reference>
<evidence type="ECO:0000313" key="1">
    <source>
        <dbReference type="EMBL" id="RNA20767.1"/>
    </source>
</evidence>